<evidence type="ECO:0000256" key="5">
    <source>
        <dbReference type="PROSITE-ProRule" id="PRU10141"/>
    </source>
</evidence>
<dbReference type="PANTHER" id="PTHR47987">
    <property type="entry name" value="OS08G0249100 PROTEIN"/>
    <property type="match status" value="1"/>
</dbReference>
<keyword evidence="4 5" id="KW-0067">ATP-binding</keyword>
<name>A0A290YXT6_SALMI</name>
<dbReference type="FunFam" id="3.30.200.20:FF:000268">
    <property type="entry name" value="probable receptor-like serine/threonine-protein kinase At5g57670"/>
    <property type="match status" value="1"/>
</dbReference>
<dbReference type="GO" id="GO:0005524">
    <property type="term" value="F:ATP binding"/>
    <property type="evidence" value="ECO:0007669"/>
    <property type="project" value="UniProtKB-UniRule"/>
</dbReference>
<dbReference type="SMART" id="SM00220">
    <property type="entry name" value="S_TKc"/>
    <property type="match status" value="1"/>
</dbReference>
<protein>
    <submittedName>
        <fullName evidence="8">Universal stress protein 22</fullName>
    </submittedName>
</protein>
<dbReference type="CDD" id="cd00293">
    <property type="entry name" value="USP-like"/>
    <property type="match status" value="1"/>
</dbReference>
<dbReference type="SUPFAM" id="SSF52402">
    <property type="entry name" value="Adenine nucleotide alpha hydrolases-like"/>
    <property type="match status" value="1"/>
</dbReference>
<evidence type="ECO:0000256" key="1">
    <source>
        <dbReference type="ARBA" id="ARBA00022679"/>
    </source>
</evidence>
<dbReference type="PROSITE" id="PS00108">
    <property type="entry name" value="PROTEIN_KINASE_ST"/>
    <property type="match status" value="1"/>
</dbReference>
<evidence type="ECO:0000259" key="7">
    <source>
        <dbReference type="PROSITE" id="PS50011"/>
    </source>
</evidence>
<dbReference type="EMBL" id="MF614061">
    <property type="protein sequence ID" value="ATE50928.1"/>
    <property type="molecule type" value="mRNA"/>
</dbReference>
<dbReference type="InterPro" id="IPR011009">
    <property type="entry name" value="Kinase-like_dom_sf"/>
</dbReference>
<evidence type="ECO:0000256" key="3">
    <source>
        <dbReference type="ARBA" id="ARBA00022777"/>
    </source>
</evidence>
<dbReference type="Gene3D" id="3.30.200.20">
    <property type="entry name" value="Phosphorylase Kinase, domain 1"/>
    <property type="match status" value="1"/>
</dbReference>
<dbReference type="Pfam" id="PF00069">
    <property type="entry name" value="Pkinase"/>
    <property type="match status" value="1"/>
</dbReference>
<dbReference type="InterPro" id="IPR006016">
    <property type="entry name" value="UspA"/>
</dbReference>
<dbReference type="PROSITE" id="PS50011">
    <property type="entry name" value="PROTEIN_KINASE_DOM"/>
    <property type="match status" value="1"/>
</dbReference>
<dbReference type="InterPro" id="IPR008271">
    <property type="entry name" value="Ser/Thr_kinase_AS"/>
</dbReference>
<feature type="region of interest" description="Disordered" evidence="6">
    <location>
        <begin position="187"/>
        <end position="213"/>
    </location>
</feature>
<dbReference type="InterPro" id="IPR017441">
    <property type="entry name" value="Protein_kinase_ATP_BS"/>
</dbReference>
<dbReference type="SUPFAM" id="SSF56112">
    <property type="entry name" value="Protein kinase-like (PK-like)"/>
    <property type="match status" value="1"/>
</dbReference>
<dbReference type="InterPro" id="IPR014729">
    <property type="entry name" value="Rossmann-like_a/b/a_fold"/>
</dbReference>
<feature type="compositionally biased region" description="Low complexity" evidence="6">
    <location>
        <begin position="196"/>
        <end position="211"/>
    </location>
</feature>
<sequence length="696" mass="76040">MRLPAESSGVVECSGGESTAAAGGGGGGGAVVVVGVKVDSRSKELLTWALVKVAQSGDRVIALHVLDPNVEKSDLLSLVKTFDSMLAAYEGFCNLKQVDLKLKVCKGSPIHKIILREAKSCGATSIILGASGVDHKIRSRTSVAKYCAKNLQKNVSIICVNNGKIVFGRESNASCVSLLGSVDVRRPRSRKRKLSKSPLSLPPQRLLTSSSDETPNVSMALVPIKTREMPESKSGWAVLRKSFFHGLRLPESPSCKKSSVIRWILRLPSRQSDAATIYPDQKQTTTSDTSECITNSDPENGAIVLYSVDCNSNLCSSNIFSEGLNALTEKYSSACQLFSYQELLLATNNFLPENLIGKGGSSRVYRGCLPGGQELAVKILKPSEDVLKQFVSEIEIISSLRHKNIISLVGFCFEEDKLLLVYNLLSRGSLEDNLHEFDAEKSNKKFGWDMRYKVALGVAEALDHLHSSAEPIIHRDVKSSNILLSDDFEPQLSDFGLASWASSCLQHMGTSDVAGTFGYLAPEYFMNGKLNEKLDVYAFGVVLLELLSGRKPINDGSPKGKQSLVMWAKDILKEGKTSELEDPELVDAYDQEQFEIMVSAATLCTRHAPQSRPEISLVLKLLQGDPAVVEWARQETKTCEDLNVIYNEQSATEIQSFINLALLNLEDDSASTSSTELNISVEDYLGGRWSRSSSFD</sequence>
<dbReference type="FunFam" id="3.40.50.620:FF:000177">
    <property type="entry name" value="probable receptor-like serine/threonine-protein kinase At5g57670"/>
    <property type="match status" value="1"/>
</dbReference>
<dbReference type="Gene3D" id="1.10.510.10">
    <property type="entry name" value="Transferase(Phosphotransferase) domain 1"/>
    <property type="match status" value="1"/>
</dbReference>
<keyword evidence="3" id="KW-0418">Kinase</keyword>
<dbReference type="InterPro" id="IPR046958">
    <property type="entry name" value="RBK1/2/STUNTED"/>
</dbReference>
<dbReference type="InterPro" id="IPR000719">
    <property type="entry name" value="Prot_kinase_dom"/>
</dbReference>
<dbReference type="PROSITE" id="PS00107">
    <property type="entry name" value="PROTEIN_KINASE_ATP"/>
    <property type="match status" value="1"/>
</dbReference>
<dbReference type="FunFam" id="1.10.510.10:FF:000284">
    <property type="entry name" value="Putative receptor-like serine/threonine-protein kinase"/>
    <property type="match status" value="1"/>
</dbReference>
<evidence type="ECO:0000256" key="6">
    <source>
        <dbReference type="SAM" id="MobiDB-lite"/>
    </source>
</evidence>
<feature type="domain" description="Protein kinase" evidence="7">
    <location>
        <begin position="350"/>
        <end position="628"/>
    </location>
</feature>
<evidence type="ECO:0000256" key="2">
    <source>
        <dbReference type="ARBA" id="ARBA00022741"/>
    </source>
</evidence>
<reference evidence="8" key="2">
    <citation type="submission" date="2017-08" db="EMBL/GenBank/DDBJ databases">
        <authorList>
            <person name="de Groot N.N."/>
        </authorList>
    </citation>
    <scope>NUCLEOTIDE SEQUENCE</scope>
</reference>
<dbReference type="AlphaFoldDB" id="A0A290YXT6"/>
<keyword evidence="2 5" id="KW-0547">Nucleotide-binding</keyword>
<dbReference type="Pfam" id="PF00582">
    <property type="entry name" value="Usp"/>
    <property type="match status" value="1"/>
</dbReference>
<feature type="binding site" evidence="5">
    <location>
        <position position="378"/>
    </location>
    <ligand>
        <name>ATP</name>
        <dbReference type="ChEBI" id="CHEBI:30616"/>
    </ligand>
</feature>
<proteinExistence type="evidence at transcript level"/>
<keyword evidence="1" id="KW-0808">Transferase</keyword>
<evidence type="ECO:0000313" key="8">
    <source>
        <dbReference type="EMBL" id="ATE50928.1"/>
    </source>
</evidence>
<organism evidence="8">
    <name type="scientific">Salvia miltiorrhiza</name>
    <name type="common">Chinese sage</name>
    <dbReference type="NCBI Taxonomy" id="226208"/>
    <lineage>
        <taxon>Eukaryota</taxon>
        <taxon>Viridiplantae</taxon>
        <taxon>Streptophyta</taxon>
        <taxon>Embryophyta</taxon>
        <taxon>Tracheophyta</taxon>
        <taxon>Spermatophyta</taxon>
        <taxon>Magnoliopsida</taxon>
        <taxon>eudicotyledons</taxon>
        <taxon>Gunneridae</taxon>
        <taxon>Pentapetalae</taxon>
        <taxon>asterids</taxon>
        <taxon>lamiids</taxon>
        <taxon>Lamiales</taxon>
        <taxon>Lamiaceae</taxon>
        <taxon>Nepetoideae</taxon>
        <taxon>Mentheae</taxon>
        <taxon>Salviinae</taxon>
        <taxon>Salvia</taxon>
        <taxon>Salvia incertae sedis</taxon>
    </lineage>
</organism>
<dbReference type="Gene3D" id="3.40.50.620">
    <property type="entry name" value="HUPs"/>
    <property type="match status" value="1"/>
</dbReference>
<reference evidence="8" key="1">
    <citation type="journal article" date="2017" name="Genes (Basel)">
        <title>Functional Characterization of Selected Universal Stress Protein from Salvia miltiorrhiza (SmUSP) in Escherichia coli.</title>
        <authorList>
            <person name="Wang X.F."/>
            <person name="Su J."/>
            <person name="Yang N."/>
            <person name="Zhang H."/>
            <person name="Cao X.Y."/>
            <person name="Kang J.F."/>
        </authorList>
    </citation>
    <scope>NUCLEOTIDE SEQUENCE</scope>
</reference>
<dbReference type="PANTHER" id="PTHR47987:SF5">
    <property type="entry name" value="PROTEIN KINASE DOMAIN-CONTAINING PROTEIN"/>
    <property type="match status" value="1"/>
</dbReference>
<accession>A0A290YXT6</accession>
<dbReference type="GO" id="GO:0004672">
    <property type="term" value="F:protein kinase activity"/>
    <property type="evidence" value="ECO:0007669"/>
    <property type="project" value="InterPro"/>
</dbReference>
<evidence type="ECO:0000256" key="4">
    <source>
        <dbReference type="ARBA" id="ARBA00022840"/>
    </source>
</evidence>